<feature type="compositionally biased region" description="Low complexity" evidence="2">
    <location>
        <begin position="405"/>
        <end position="435"/>
    </location>
</feature>
<organism evidence="4 5">
    <name type="scientific">Marssonina brunnea f. sp. multigermtubi (strain MB_m1)</name>
    <name type="common">Marssonina leaf spot fungus</name>
    <dbReference type="NCBI Taxonomy" id="1072389"/>
    <lineage>
        <taxon>Eukaryota</taxon>
        <taxon>Fungi</taxon>
        <taxon>Dikarya</taxon>
        <taxon>Ascomycota</taxon>
        <taxon>Pezizomycotina</taxon>
        <taxon>Leotiomycetes</taxon>
        <taxon>Helotiales</taxon>
        <taxon>Drepanopezizaceae</taxon>
        <taxon>Drepanopeziza</taxon>
    </lineage>
</organism>
<dbReference type="PANTHER" id="PTHR45964:SF5">
    <property type="entry name" value="WSCD FAMILY MEMBER CG9164"/>
    <property type="match status" value="1"/>
</dbReference>
<dbReference type="InterPro" id="IPR051589">
    <property type="entry name" value="Sialate-O-sulfotransferase"/>
</dbReference>
<feature type="domain" description="WSC" evidence="3">
    <location>
        <begin position="112"/>
        <end position="211"/>
    </location>
</feature>
<dbReference type="KEGG" id="mbe:MBM_05875"/>
<dbReference type="Pfam" id="PF01822">
    <property type="entry name" value="WSC"/>
    <property type="match status" value="3"/>
</dbReference>
<keyword evidence="5" id="KW-1185">Reference proteome</keyword>
<dbReference type="PROSITE" id="PS51212">
    <property type="entry name" value="WSC"/>
    <property type="match status" value="3"/>
</dbReference>
<feature type="domain" description="WSC" evidence="3">
    <location>
        <begin position="308"/>
        <end position="399"/>
    </location>
</feature>
<protein>
    <recommendedName>
        <fullName evidence="3">WSC domain-containing protein</fullName>
    </recommendedName>
</protein>
<dbReference type="PANTHER" id="PTHR45964">
    <property type="entry name" value="WSCD FAMILY MEMBER CG9164"/>
    <property type="match status" value="1"/>
</dbReference>
<dbReference type="HOGENOM" id="CLU_405470_0_0_1"/>
<keyword evidence="1" id="KW-0677">Repeat</keyword>
<dbReference type="AlphaFoldDB" id="K1XTI0"/>
<accession>K1XTI0</accession>
<evidence type="ECO:0000313" key="4">
    <source>
        <dbReference type="EMBL" id="EKD15864.1"/>
    </source>
</evidence>
<evidence type="ECO:0000256" key="2">
    <source>
        <dbReference type="SAM" id="MobiDB-lite"/>
    </source>
</evidence>
<gene>
    <name evidence="4" type="ORF">MBM_05875</name>
</gene>
<dbReference type="SMART" id="SM00321">
    <property type="entry name" value="WSC"/>
    <property type="match status" value="3"/>
</dbReference>
<dbReference type="OrthoDB" id="5985073at2759"/>
<feature type="region of interest" description="Disordered" evidence="2">
    <location>
        <begin position="403"/>
        <end position="435"/>
    </location>
</feature>
<feature type="domain" description="WSC" evidence="3">
    <location>
        <begin position="590"/>
        <end position="678"/>
    </location>
</feature>
<evidence type="ECO:0000313" key="5">
    <source>
        <dbReference type="Proteomes" id="UP000006753"/>
    </source>
</evidence>
<evidence type="ECO:0000256" key="1">
    <source>
        <dbReference type="ARBA" id="ARBA00022737"/>
    </source>
</evidence>
<dbReference type="Proteomes" id="UP000006753">
    <property type="component" value="Unassembled WGS sequence"/>
</dbReference>
<name>K1XTI0_MARBU</name>
<dbReference type="InParanoid" id="K1XTI0"/>
<feature type="region of interest" description="Disordered" evidence="2">
    <location>
        <begin position="448"/>
        <end position="512"/>
    </location>
</feature>
<evidence type="ECO:0000259" key="3">
    <source>
        <dbReference type="PROSITE" id="PS51212"/>
    </source>
</evidence>
<sequence>MAMVRGSCGVASYDEYRDADVSQSGYLSSQFYAKPLTYTPLGIGAVKQTSRDPTVNGCNMVCAGNALQWCGGGNRLNLYLLNGTSPAPTSSASVPTGTNSASPSTPTATAAGPVTVSNFTGEATNGRALNSVLLPIAGSDTDVETCATACAGYTYFGVEYGSECYCGNQIWEGSVVQTSPDPNVNGCSVLCAANTLEYCGGGDRLNVYQVAPAVTSSSSVSSTRSSSSSILSSSTWSSSAFTLTPSSSSSRQIVGHICFIDQIVHELSNINLIGHINDVSAIKYLDKIKLFIDNSTQLHYPRFISLHQQVYFGCYTEGTGIRALGSVTFPSDTNTIESCVAACSPYKYAGAEYGRECWCSDSFGIGSVFAPDSDCAMRCAGDQYEYCGAGNRLSVYIRNGTGTASSSSSRSQLPSSSSLRSSATSSRVSTSTIPSSSKASVSSILSSSSVRGSSRSSSQISRTPVRSSSSSKISTSTSSVRITSTGSKLSSTSLKSSSSSRISTLTSESSSSSGIKLSTALSTQISSASPSSSSKPETSPSVSSISTSTRASSGVSTSVSRSATSSSLRSSSSTVKASYEPSAAGQKIGSYQYLGCANEIDGRALPGAAFVSGDAMTVESCQAFCATNNYALSAIEYASECYCYNTLMSPATLGNTGSGMSCSGNTGQHTLHSLSSMF</sequence>
<dbReference type="InterPro" id="IPR002889">
    <property type="entry name" value="WSC_carb-bd"/>
</dbReference>
<dbReference type="EMBL" id="JH921440">
    <property type="protein sequence ID" value="EKD15864.1"/>
    <property type="molecule type" value="Genomic_DNA"/>
</dbReference>
<reference evidence="4 5" key="1">
    <citation type="journal article" date="2012" name="BMC Genomics">
        <title>Sequencing the genome of Marssonina brunnea reveals fungus-poplar co-evolution.</title>
        <authorList>
            <person name="Zhu S."/>
            <person name="Cao Y.-Z."/>
            <person name="Jiang C."/>
            <person name="Tan B.-Y."/>
            <person name="Wang Z."/>
            <person name="Feng S."/>
            <person name="Zhang L."/>
            <person name="Su X.-H."/>
            <person name="Brejova B."/>
            <person name="Vinar T."/>
            <person name="Xu M."/>
            <person name="Wang M.-X."/>
            <person name="Zhang S.-G."/>
            <person name="Huang M.-R."/>
            <person name="Wu R."/>
            <person name="Zhou Y."/>
        </authorList>
    </citation>
    <scope>NUCLEOTIDE SEQUENCE [LARGE SCALE GENOMIC DNA]</scope>
    <source>
        <strain evidence="4 5">MB_m1</strain>
    </source>
</reference>
<proteinExistence type="predicted"/>
<feature type="region of interest" description="Disordered" evidence="2">
    <location>
        <begin position="89"/>
        <end position="112"/>
    </location>
</feature>
<feature type="region of interest" description="Disordered" evidence="2">
    <location>
        <begin position="526"/>
        <end position="563"/>
    </location>
</feature>